<dbReference type="AlphaFoldDB" id="A0AAE1N0M1"/>
<evidence type="ECO:0000256" key="1">
    <source>
        <dbReference type="SAM" id="MobiDB-lite"/>
    </source>
</evidence>
<feature type="compositionally biased region" description="Polar residues" evidence="1">
    <location>
        <begin position="27"/>
        <end position="38"/>
    </location>
</feature>
<feature type="compositionally biased region" description="Basic residues" evidence="1">
    <location>
        <begin position="199"/>
        <end position="213"/>
    </location>
</feature>
<feature type="compositionally biased region" description="Polar residues" evidence="1">
    <location>
        <begin position="506"/>
        <end position="518"/>
    </location>
</feature>
<comment type="caution">
    <text evidence="2">The sequence shown here is derived from an EMBL/GenBank/DDBJ whole genome shotgun (WGS) entry which is preliminary data.</text>
</comment>
<reference evidence="2" key="1">
    <citation type="submission" date="2023-10" db="EMBL/GenBank/DDBJ databases">
        <title>Chromosome-level genome of the transformable northern wattle, Acacia crassicarpa.</title>
        <authorList>
            <person name="Massaro I."/>
            <person name="Sinha N.R."/>
            <person name="Poethig S."/>
            <person name="Leichty A.R."/>
        </authorList>
    </citation>
    <scope>NUCLEOTIDE SEQUENCE</scope>
    <source>
        <strain evidence="2">Acra3RX</strain>
        <tissue evidence="2">Leaf</tissue>
    </source>
</reference>
<feature type="compositionally biased region" description="Basic residues" evidence="1">
    <location>
        <begin position="521"/>
        <end position="534"/>
    </location>
</feature>
<dbReference type="Pfam" id="PF05623">
    <property type="entry name" value="DUF789"/>
    <property type="match status" value="1"/>
</dbReference>
<protein>
    <submittedName>
        <fullName evidence="2">Uncharacterized protein</fullName>
    </submittedName>
</protein>
<evidence type="ECO:0000313" key="2">
    <source>
        <dbReference type="EMBL" id="KAK4280571.1"/>
    </source>
</evidence>
<organism evidence="2 3">
    <name type="scientific">Acacia crassicarpa</name>
    <name type="common">northern wattle</name>
    <dbReference type="NCBI Taxonomy" id="499986"/>
    <lineage>
        <taxon>Eukaryota</taxon>
        <taxon>Viridiplantae</taxon>
        <taxon>Streptophyta</taxon>
        <taxon>Embryophyta</taxon>
        <taxon>Tracheophyta</taxon>
        <taxon>Spermatophyta</taxon>
        <taxon>Magnoliopsida</taxon>
        <taxon>eudicotyledons</taxon>
        <taxon>Gunneridae</taxon>
        <taxon>Pentapetalae</taxon>
        <taxon>rosids</taxon>
        <taxon>fabids</taxon>
        <taxon>Fabales</taxon>
        <taxon>Fabaceae</taxon>
        <taxon>Caesalpinioideae</taxon>
        <taxon>mimosoid clade</taxon>
        <taxon>Acacieae</taxon>
        <taxon>Acacia</taxon>
    </lineage>
</organism>
<name>A0AAE1N0M1_9FABA</name>
<feature type="compositionally biased region" description="Polar residues" evidence="1">
    <location>
        <begin position="185"/>
        <end position="195"/>
    </location>
</feature>
<feature type="region of interest" description="Disordered" evidence="1">
    <location>
        <begin position="497"/>
        <end position="543"/>
    </location>
</feature>
<dbReference type="InterPro" id="IPR008507">
    <property type="entry name" value="DUF789"/>
</dbReference>
<dbReference type="PANTHER" id="PTHR32010">
    <property type="entry name" value="PHOTOSYSTEM II STABILITY/ASSEMBLY FACTOR HCF136, CHLOROPLASTIC"/>
    <property type="match status" value="1"/>
</dbReference>
<feature type="region of interest" description="Disordered" evidence="1">
    <location>
        <begin position="185"/>
        <end position="232"/>
    </location>
</feature>
<feature type="region of interest" description="Disordered" evidence="1">
    <location>
        <begin position="568"/>
        <end position="589"/>
    </location>
</feature>
<dbReference type="PANTHER" id="PTHR32010:SF18">
    <property type="entry name" value="DUF789 FAMILY PROTEIN"/>
    <property type="match status" value="1"/>
</dbReference>
<feature type="region of interest" description="Disordered" evidence="1">
    <location>
        <begin position="710"/>
        <end position="734"/>
    </location>
</feature>
<proteinExistence type="predicted"/>
<accession>A0AAE1N0M1</accession>
<feature type="region of interest" description="Disordered" evidence="1">
    <location>
        <begin position="992"/>
        <end position="1012"/>
    </location>
</feature>
<feature type="region of interest" description="Disordered" evidence="1">
    <location>
        <begin position="1"/>
        <end position="53"/>
    </location>
</feature>
<feature type="compositionally biased region" description="Polar residues" evidence="1">
    <location>
        <begin position="637"/>
        <end position="650"/>
    </location>
</feature>
<dbReference type="Proteomes" id="UP001293593">
    <property type="component" value="Unassembled WGS sequence"/>
</dbReference>
<feature type="region of interest" description="Disordered" evidence="1">
    <location>
        <begin position="637"/>
        <end position="690"/>
    </location>
</feature>
<feature type="compositionally biased region" description="Low complexity" evidence="1">
    <location>
        <begin position="575"/>
        <end position="589"/>
    </location>
</feature>
<sequence>MERKMHCVLEDISTESPEVLTPGKDPLTNQEQPLISTTPRKDCEESALSGRNSDSRPPILAFLTFEPDGNWKIVALPVWCLGHTNLATGVIMDGLQLVLPSPLNRSKIDQHKGLRATVPDYAYSLKSFMGRSNAGSNVYRRCQNKIANRAAKLNEISGNSCSDHLISSNSSDVFADDSAVVNSSNTFMSNSNADQSLKKNPRKKAKRKGRQGKKQSSDSSSTEPEVLSEAYGGASLTPEACVNNSVDDQNMLISYTNGSEISSSNHRLIQKDSERHGTDDRINLVESAKTCTSSTDEVEMPEATTSMVQKSTGESSMCASKNQLQNNVSESAVTEGKTKDMQQNRSALYPEGLPGMQDSLLDALSVVSNSDGSTNAGVVEKQSNNAICRTSCSEPPFSKSDDGYVTSQGLLDAVGNDLDHNEGNGYSAQNCSIADKRLKQKKRSQSCVNRIGAGNFHCRTGKENSHSVWQKVQKNNADECNGNSKKVNASLPQYNSNFKKAPPVNRNCNSDCANSLSKTDNKRHSKSKVNRKSKGKIDSDSKKGYCNYSMKGSHLSRSSITDSAEVSVQPNDMPQVSSQEVSNSVSESHSYFNCPKVELETKGNQQITSESVDNAQIHVEDSDIPEDFLHNISTMKNQNTHNQNSSLSTPSDDIDQSSMSEEQSSIHSHLSGHEVGQTEKEASSAAYNVQNNSSGSTLWKWIPIGKKDTRLVTSGSDSSSPQNSDEPPHGDSTLETDAEQKEVDFLEKKVSLLNEDNAEPKEVSFSEKQVSLSNDSCTCMNKISSSFSGPDEDENKELRNHVTSNLSVHEDKHVVDNHSIYECEYHGASENYSFRIVQAINDACRVQLACETVHMVTGGPVAEVERLLHRCSPLIRQSSHSLSCLTCSQDNANGASRHVIPNLTLGCLWQWYEKHGSYGLEIRAQDYPSRRLRGSHVPFRAYFVPSLSAVQLFKGHKAQCTLSRDKFCDCNISEACETGDIYEHSSASQHPSQMHCSELSSSATDNGSGPSANSSYCGDLELLFEYFESDQPQQRQPLYEKIEELVRGSVSSQSPVYGDPTILDSVNLQDLHPRSWFSVAWYPIYRIPSGNFRAAFLTYHSLGLVHRKSDSPTLDSCIVSPVVGLQSYNAQGECWFKLSQSAQAAAQMLGLNPSILLKERLRTLEETASLMSRSVVNKGNSACKNIHPDYEFFLSRRR</sequence>
<feature type="compositionally biased region" description="Low complexity" evidence="1">
    <location>
        <begin position="714"/>
        <end position="724"/>
    </location>
</feature>
<keyword evidence="3" id="KW-1185">Reference proteome</keyword>
<dbReference type="EMBL" id="JAWXYG010000002">
    <property type="protein sequence ID" value="KAK4280571.1"/>
    <property type="molecule type" value="Genomic_DNA"/>
</dbReference>
<gene>
    <name evidence="2" type="ORF">QN277_012183</name>
</gene>
<evidence type="ECO:0000313" key="3">
    <source>
        <dbReference type="Proteomes" id="UP001293593"/>
    </source>
</evidence>
<feature type="compositionally biased region" description="Low complexity" evidence="1">
    <location>
        <begin position="656"/>
        <end position="669"/>
    </location>
</feature>